<sequence>MGVRFFDDWVEAERLVKVGTLQCLTGATIGIDAAFFARQFIAEPLLTALGGSPIALEGVRNALQNLLDADISLHFVFNGLQSVKVEDPFAKAEAVNVDNGAAFALYESHQPLEARRAFSAHVSLQLDEHTATLKRVLYRMGIPFTVAPYSALAQLAYYEHHPSQFVDAVYGPSELFCFGAEKVITQFAGLPVGETEKKFSMTDVSAPADKLQFSWIDSSSCLKALGNVHTQVFLDSLILSGSDYLLETFPPLLMSKPATVIREAVGMLVQNSGNVSRLCSQYPAPSPKEAWLDKYKQVITTIKHHVVITVDGDVESIDKEKSPSDIHLCIGLRLPEELFAYLSSGLIGTRVLDWLTRGEIQVHTPLAGADADVCRQFSRSYMNPLRQQAVCLPTEQLHRYYQRAEFKTTFWFDRSIEDKVKPIDLNPSPRSLVSKWHVRKALIDEAPTSKSKPGDLLFAVQSLYDTKYAERTSEGKSKHDEPLSHRDEILTNTMWRMLQLRGFIDESHKLTTWGKILETSLAAVRDNNELSEAVFLAIEMLRLGLLNAHTMFPGYPGSPMRGSQTDQGSCMLVARVASFGRLRHKAKGYSGPLSRSLLAYHSFISSLQRGIRDLLEMNLVSMFLDGSIERDRDDWMELSLGWVRSLAYAWQLMTVYRLPFSDIASCSLGIAVLNYLDNLEMHGDPTSEESHERTRAQAQNWIQYSEFEPSLRDAFHIWDAVSARELLSKRGLS</sequence>
<dbReference type="PANTHER" id="PTHR11081">
    <property type="entry name" value="FLAP ENDONUCLEASE FAMILY MEMBER"/>
    <property type="match status" value="1"/>
</dbReference>
<dbReference type="InterPro" id="IPR022040">
    <property type="entry name" value="MKT1_N"/>
</dbReference>
<dbReference type="SUPFAM" id="SSF88723">
    <property type="entry name" value="PIN domain-like"/>
    <property type="match status" value="1"/>
</dbReference>
<evidence type="ECO:0000313" key="5">
    <source>
        <dbReference type="EMBL" id="MDI1489417.1"/>
    </source>
</evidence>
<proteinExistence type="inferred from homology"/>
<dbReference type="EMBL" id="JAPUFD010000009">
    <property type="protein sequence ID" value="MDI1489417.1"/>
    <property type="molecule type" value="Genomic_DNA"/>
</dbReference>
<reference evidence="5" key="1">
    <citation type="journal article" date="2023" name="Genome Biol. Evol.">
        <title>First Whole Genome Sequence and Flow Cytometry Genome Size Data for the Lichen-Forming Fungus Ramalina farinacea (Ascomycota).</title>
        <authorList>
            <person name="Llewellyn T."/>
            <person name="Mian S."/>
            <person name="Hill R."/>
            <person name="Leitch I.J."/>
            <person name="Gaya E."/>
        </authorList>
    </citation>
    <scope>NUCLEOTIDE SEQUENCE</scope>
    <source>
        <strain evidence="5">LIQ254RAFAR</strain>
    </source>
</reference>
<feature type="domain" description="Post-transcriptional regulator MKT1 N-terminal" evidence="4">
    <location>
        <begin position="323"/>
        <end position="412"/>
    </location>
</feature>
<feature type="domain" description="Post-transcriptional regulator MKT1 C-terminal" evidence="3">
    <location>
        <begin position="496"/>
        <end position="722"/>
    </location>
</feature>
<comment type="similarity">
    <text evidence="2">Belongs to the XPG/RAD2 endonuclease family.</text>
</comment>
<dbReference type="InterPro" id="IPR022039">
    <property type="entry name" value="MKT1_C"/>
</dbReference>
<dbReference type="Gene3D" id="3.40.50.1010">
    <property type="entry name" value="5'-nuclease"/>
    <property type="match status" value="1"/>
</dbReference>
<comment type="caution">
    <text evidence="5">The sequence shown here is derived from an EMBL/GenBank/DDBJ whole genome shotgun (WGS) entry which is preliminary data.</text>
</comment>
<keyword evidence="1" id="KW-0810">Translation regulation</keyword>
<dbReference type="GO" id="GO:0003730">
    <property type="term" value="F:mRNA 3'-UTR binding"/>
    <property type="evidence" value="ECO:0007669"/>
    <property type="project" value="TreeGrafter"/>
</dbReference>
<organism evidence="5 6">
    <name type="scientific">Ramalina farinacea</name>
    <dbReference type="NCBI Taxonomy" id="258253"/>
    <lineage>
        <taxon>Eukaryota</taxon>
        <taxon>Fungi</taxon>
        <taxon>Dikarya</taxon>
        <taxon>Ascomycota</taxon>
        <taxon>Pezizomycotina</taxon>
        <taxon>Lecanoromycetes</taxon>
        <taxon>OSLEUM clade</taxon>
        <taxon>Lecanoromycetidae</taxon>
        <taxon>Lecanorales</taxon>
        <taxon>Lecanorineae</taxon>
        <taxon>Ramalinaceae</taxon>
        <taxon>Ramalina</taxon>
    </lineage>
</organism>
<gene>
    <name evidence="5" type="ORF">OHK93_008695</name>
</gene>
<keyword evidence="6" id="KW-1185">Reference proteome</keyword>
<evidence type="ECO:0000256" key="1">
    <source>
        <dbReference type="ARBA" id="ARBA00022845"/>
    </source>
</evidence>
<protein>
    <recommendedName>
        <fullName evidence="7">XPG N-terminal domain-containing protein</fullName>
    </recommendedName>
</protein>
<dbReference type="AlphaFoldDB" id="A0AA43QMX2"/>
<dbReference type="PANTHER" id="PTHR11081:SF32">
    <property type="entry name" value="POST-TRANSCRIPTIONAL REGULATOR MKT1"/>
    <property type="match status" value="1"/>
</dbReference>
<dbReference type="InterPro" id="IPR006084">
    <property type="entry name" value="XPG/Rad2"/>
</dbReference>
<name>A0AA43QMX2_9LECA</name>
<dbReference type="Pfam" id="PF12246">
    <property type="entry name" value="MKT1_C"/>
    <property type="match status" value="1"/>
</dbReference>
<dbReference type="InterPro" id="IPR029060">
    <property type="entry name" value="PIN-like_dom_sf"/>
</dbReference>
<evidence type="ECO:0000256" key="2">
    <source>
        <dbReference type="ARBA" id="ARBA00024023"/>
    </source>
</evidence>
<dbReference type="Proteomes" id="UP001161017">
    <property type="component" value="Unassembled WGS sequence"/>
</dbReference>
<evidence type="ECO:0000313" key="6">
    <source>
        <dbReference type="Proteomes" id="UP001161017"/>
    </source>
</evidence>
<dbReference type="Pfam" id="PF12247">
    <property type="entry name" value="MKT1_N"/>
    <property type="match status" value="1"/>
</dbReference>
<dbReference type="CDD" id="cd09858">
    <property type="entry name" value="PIN_MKT1"/>
    <property type="match status" value="1"/>
</dbReference>
<evidence type="ECO:0000259" key="3">
    <source>
        <dbReference type="Pfam" id="PF12246"/>
    </source>
</evidence>
<evidence type="ECO:0000259" key="4">
    <source>
        <dbReference type="Pfam" id="PF12247"/>
    </source>
</evidence>
<evidence type="ECO:0008006" key="7">
    <source>
        <dbReference type="Google" id="ProtNLM"/>
    </source>
</evidence>
<accession>A0AA43QMX2</accession>
<dbReference type="GO" id="GO:0006417">
    <property type="term" value="P:regulation of translation"/>
    <property type="evidence" value="ECO:0007669"/>
    <property type="project" value="UniProtKB-KW"/>
</dbReference>